<evidence type="ECO:0000256" key="1">
    <source>
        <dbReference type="SAM" id="MobiDB-lite"/>
    </source>
</evidence>
<protein>
    <submittedName>
        <fullName evidence="2">Uncharacterized protein</fullName>
    </submittedName>
</protein>
<evidence type="ECO:0000313" key="3">
    <source>
        <dbReference type="Proteomes" id="UP000000657"/>
    </source>
</evidence>
<reference evidence="2 3" key="1">
    <citation type="journal article" date="2007" name="Genome Res.">
        <title>Genome characteristics of facultatively symbiotic Frankia sp. strains reflect host range and host plant biogeography.</title>
        <authorList>
            <person name="Normand P."/>
            <person name="Lapierre P."/>
            <person name="Tisa L.S."/>
            <person name="Gogarten J.P."/>
            <person name="Alloisio N."/>
            <person name="Bagnarol E."/>
            <person name="Bassi C.A."/>
            <person name="Berry A.M."/>
            <person name="Bickhart D.M."/>
            <person name="Choisne N."/>
            <person name="Couloux A."/>
            <person name="Cournoyer B."/>
            <person name="Cruveiller S."/>
            <person name="Daubin V."/>
            <person name="Demange N."/>
            <person name="Francino M.P."/>
            <person name="Goltsman E."/>
            <person name="Huang Y."/>
            <person name="Kopp O.R."/>
            <person name="Labarre L."/>
            <person name="Lapidus A."/>
            <person name="Lavire C."/>
            <person name="Marechal J."/>
            <person name="Martinez M."/>
            <person name="Mastronunzio J.E."/>
            <person name="Mullin B.C."/>
            <person name="Niemann J."/>
            <person name="Pujic P."/>
            <person name="Rawnsley T."/>
            <person name="Rouy Z."/>
            <person name="Schenowitz C."/>
            <person name="Sellstedt A."/>
            <person name="Tavares F."/>
            <person name="Tomkins J.P."/>
            <person name="Vallenet D."/>
            <person name="Valverde C."/>
            <person name="Wall L.G."/>
            <person name="Wang Y."/>
            <person name="Medigue C."/>
            <person name="Benson D.R."/>
        </authorList>
    </citation>
    <scope>NUCLEOTIDE SEQUENCE [LARGE SCALE GENOMIC DNA]</scope>
    <source>
        <strain evidence="3">DSM 45986 / CECT 9034 / ACN14a</strain>
    </source>
</reference>
<dbReference type="KEGG" id="fal:FRAAL0003"/>
<dbReference type="EMBL" id="CT573213">
    <property type="protein sequence ID" value="CAJ58686.1"/>
    <property type="molecule type" value="Genomic_DNA"/>
</dbReference>
<feature type="region of interest" description="Disordered" evidence="1">
    <location>
        <begin position="107"/>
        <end position="128"/>
    </location>
</feature>
<dbReference type="HOGENOM" id="CLU_1774679_0_0_11"/>
<sequence length="146" mass="15560">MCYRTRRRVDLRDGCPQAVTAVPWGSPTDHRPADAPATHPDAGVPEPGPAAPGRRLLRCVLDGSSRRPAERIAVRPAGVDPVPHRGAASYVMGATAVWVQRSVPARPPAVGARESGVGSRAGARGCPSQGWRAWTRMRLVSSVTWL</sequence>
<accession>Q0RUQ3</accession>
<proteinExistence type="predicted"/>
<keyword evidence="3" id="KW-1185">Reference proteome</keyword>
<gene>
    <name evidence="2" type="ordered locus">FRAAL0003</name>
</gene>
<dbReference type="AlphaFoldDB" id="Q0RUQ3"/>
<evidence type="ECO:0000313" key="2">
    <source>
        <dbReference type="EMBL" id="CAJ58686.1"/>
    </source>
</evidence>
<feature type="region of interest" description="Disordered" evidence="1">
    <location>
        <begin position="18"/>
        <end position="54"/>
    </location>
</feature>
<name>Q0RUQ3_FRAAA</name>
<dbReference type="Proteomes" id="UP000000657">
    <property type="component" value="Chromosome"/>
</dbReference>
<organism evidence="2 3">
    <name type="scientific">Frankia alni (strain DSM 45986 / CECT 9034 / ACN14a)</name>
    <dbReference type="NCBI Taxonomy" id="326424"/>
    <lineage>
        <taxon>Bacteria</taxon>
        <taxon>Bacillati</taxon>
        <taxon>Actinomycetota</taxon>
        <taxon>Actinomycetes</taxon>
        <taxon>Frankiales</taxon>
        <taxon>Frankiaceae</taxon>
        <taxon>Frankia</taxon>
    </lineage>
</organism>